<proteinExistence type="predicted"/>
<dbReference type="EMBL" id="MJMN01000013">
    <property type="protein sequence ID" value="OMG88014.1"/>
    <property type="molecule type" value="Genomic_DNA"/>
</dbReference>
<evidence type="ECO:0008006" key="3">
    <source>
        <dbReference type="Google" id="ProtNLM"/>
    </source>
</evidence>
<dbReference type="RefSeq" id="WP_201259142.1">
    <property type="nucleotide sequence ID" value="NZ_MJMN01000013.1"/>
</dbReference>
<dbReference type="AlphaFoldDB" id="A0A1R1JUJ4"/>
<sequence>MTQEAIVISTTPPLPGLKLVQDLNDALETIATDFAGSVDPAAFAGPYMTWADSANMQIKRRNAANSAWVVEGALLSHGSSTLTFKAAPSAASDDVVVQSQTFGVGQTLQDVTASRAIGTTYTNSTGKPIVVYVSTTGTTTSSGIVGRINGFDAAYSTRDGSSGSLVLNMVVPAGSTYVVQNIGNITGTIWRELR</sequence>
<reference evidence="1 2" key="1">
    <citation type="submission" date="2016-09" db="EMBL/GenBank/DDBJ databases">
        <title>Phylogenomics of Achromobacter.</title>
        <authorList>
            <person name="Jeukens J."/>
            <person name="Freschi L."/>
            <person name="Vincent A.T."/>
            <person name="Emond-Rheault J.-G."/>
            <person name="Kukavica-Ibrulj I."/>
            <person name="Charette S.J."/>
            <person name="Levesque R.C."/>
        </authorList>
    </citation>
    <scope>NUCLEOTIDE SEQUENCE [LARGE SCALE GENOMIC DNA]</scope>
    <source>
        <strain evidence="1 2">AUS488</strain>
    </source>
</reference>
<accession>A0A1R1JUJ4</accession>
<organism evidence="1 2">
    <name type="scientific">Alcaligenes xylosoxydans xylosoxydans</name>
    <name type="common">Achromobacter xylosoxidans</name>
    <dbReference type="NCBI Taxonomy" id="85698"/>
    <lineage>
        <taxon>Bacteria</taxon>
        <taxon>Pseudomonadati</taxon>
        <taxon>Pseudomonadota</taxon>
        <taxon>Betaproteobacteria</taxon>
        <taxon>Burkholderiales</taxon>
        <taxon>Alcaligenaceae</taxon>
        <taxon>Achromobacter</taxon>
    </lineage>
</organism>
<gene>
    <name evidence="1" type="ORF">BIZ92_10480</name>
</gene>
<evidence type="ECO:0000313" key="2">
    <source>
        <dbReference type="Proteomes" id="UP000187251"/>
    </source>
</evidence>
<comment type="caution">
    <text evidence="1">The sequence shown here is derived from an EMBL/GenBank/DDBJ whole genome shotgun (WGS) entry which is preliminary data.</text>
</comment>
<protein>
    <recommendedName>
        <fullName evidence="3">Phage tail protein</fullName>
    </recommendedName>
</protein>
<name>A0A1R1JUJ4_ALCXX</name>
<evidence type="ECO:0000313" key="1">
    <source>
        <dbReference type="EMBL" id="OMG88014.1"/>
    </source>
</evidence>
<dbReference type="Proteomes" id="UP000187251">
    <property type="component" value="Unassembled WGS sequence"/>
</dbReference>